<dbReference type="InterPro" id="IPR006540">
    <property type="entry name" value="Lactococcin_972"/>
</dbReference>
<reference evidence="2 3" key="1">
    <citation type="journal article" date="2015" name="Sci. Rep.">
        <title>Functional and structural properties of a novel cellulosome-like multienzyme complex: efficient glycoside hydrolysis of water-insoluble 7-xylosyl-10-deacetylpaclitaxel.</title>
        <authorList>
            <person name="Dou T.Y."/>
            <person name="Luan H.W."/>
            <person name="Ge G.B."/>
            <person name="Dong M.M."/>
            <person name="Zou H.F."/>
            <person name="He Y.Q."/>
            <person name="Cui P."/>
            <person name="Wang J.Y."/>
            <person name="Hao D.C."/>
            <person name="Yang S.L."/>
            <person name="Yang L."/>
        </authorList>
    </citation>
    <scope>NUCLEOTIDE SEQUENCE [LARGE SCALE GENOMIC DNA]</scope>
    <source>
        <strain evidence="2 3">F16</strain>
    </source>
</reference>
<evidence type="ECO:0000313" key="3">
    <source>
        <dbReference type="Proteomes" id="UP000037387"/>
    </source>
</evidence>
<name>A0A0M0FBD2_CELCE</name>
<proteinExistence type="predicted"/>
<dbReference type="AlphaFoldDB" id="A0A0M0FBD2"/>
<gene>
    <name evidence="2" type="ORF">M768_01800</name>
</gene>
<evidence type="ECO:0008006" key="4">
    <source>
        <dbReference type="Google" id="ProtNLM"/>
    </source>
</evidence>
<dbReference type="EMBL" id="ATNL01000006">
    <property type="protein sequence ID" value="KON74692.1"/>
    <property type="molecule type" value="Genomic_DNA"/>
</dbReference>
<comment type="caution">
    <text evidence="2">The sequence shown here is derived from an EMBL/GenBank/DDBJ whole genome shotgun (WGS) entry which is preliminary data.</text>
</comment>
<organism evidence="2 3">
    <name type="scientific">Cellulosimicrobium cellulans F16</name>
    <dbReference type="NCBI Taxonomy" id="1350482"/>
    <lineage>
        <taxon>Bacteria</taxon>
        <taxon>Bacillati</taxon>
        <taxon>Actinomycetota</taxon>
        <taxon>Actinomycetes</taxon>
        <taxon>Micrococcales</taxon>
        <taxon>Promicromonosporaceae</taxon>
        <taxon>Cellulosimicrobium</taxon>
    </lineage>
</organism>
<sequence length="90" mass="9480">MAAVALTAAVVVGGAGAAYATVAYVGGGTWSYGTGGGEVWSDYYHGGKCHGSSVQGTYYEKDYASAGYWSRADAPDRWWAVDQSWYDTSC</sequence>
<protein>
    <recommendedName>
        <fullName evidence="4">Lactococcin 972 family bacteriocin</fullName>
    </recommendedName>
</protein>
<feature type="signal peptide" evidence="1">
    <location>
        <begin position="1"/>
        <end position="20"/>
    </location>
</feature>
<keyword evidence="3" id="KW-1185">Reference proteome</keyword>
<evidence type="ECO:0000313" key="2">
    <source>
        <dbReference type="EMBL" id="KON74692.1"/>
    </source>
</evidence>
<accession>A0A0M0FBD2</accession>
<keyword evidence="1" id="KW-0732">Signal</keyword>
<dbReference type="Pfam" id="PF09683">
    <property type="entry name" value="Lactococcin_972"/>
    <property type="match status" value="1"/>
</dbReference>
<evidence type="ECO:0000256" key="1">
    <source>
        <dbReference type="SAM" id="SignalP"/>
    </source>
</evidence>
<dbReference type="Gene3D" id="2.60.40.2850">
    <property type="match status" value="1"/>
</dbReference>
<dbReference type="Proteomes" id="UP000037387">
    <property type="component" value="Unassembled WGS sequence"/>
</dbReference>
<feature type="chain" id="PRO_5039046559" description="Lactococcin 972 family bacteriocin" evidence="1">
    <location>
        <begin position="21"/>
        <end position="90"/>
    </location>
</feature>